<evidence type="ECO:0000256" key="4">
    <source>
        <dbReference type="SAM" id="Phobius"/>
    </source>
</evidence>
<dbReference type="Gene3D" id="3.90.640.10">
    <property type="entry name" value="Actin, Chain A, domain 4"/>
    <property type="match status" value="1"/>
</dbReference>
<keyword evidence="4" id="KW-0472">Membrane</keyword>
<keyword evidence="6" id="KW-1185">Reference proteome</keyword>
<dbReference type="Proteomes" id="UP001219525">
    <property type="component" value="Unassembled WGS sequence"/>
</dbReference>
<dbReference type="GO" id="GO:0140662">
    <property type="term" value="F:ATP-dependent protein folding chaperone"/>
    <property type="evidence" value="ECO:0007669"/>
    <property type="project" value="InterPro"/>
</dbReference>
<comment type="similarity">
    <text evidence="3">Belongs to the heat shock protein 70 family.</text>
</comment>
<organism evidence="5 6">
    <name type="scientific">Mycena pura</name>
    <dbReference type="NCBI Taxonomy" id="153505"/>
    <lineage>
        <taxon>Eukaryota</taxon>
        <taxon>Fungi</taxon>
        <taxon>Dikarya</taxon>
        <taxon>Basidiomycota</taxon>
        <taxon>Agaricomycotina</taxon>
        <taxon>Agaricomycetes</taxon>
        <taxon>Agaricomycetidae</taxon>
        <taxon>Agaricales</taxon>
        <taxon>Marasmiineae</taxon>
        <taxon>Mycenaceae</taxon>
        <taxon>Mycena</taxon>
    </lineage>
</organism>
<evidence type="ECO:0000256" key="1">
    <source>
        <dbReference type="ARBA" id="ARBA00022741"/>
    </source>
</evidence>
<evidence type="ECO:0000313" key="5">
    <source>
        <dbReference type="EMBL" id="KAJ7204164.1"/>
    </source>
</evidence>
<protein>
    <submittedName>
        <fullName evidence="5">Hsp70 protein-domain-containing protein</fullName>
    </submittedName>
</protein>
<reference evidence="5" key="1">
    <citation type="submission" date="2023-03" db="EMBL/GenBank/DDBJ databases">
        <title>Massive genome expansion in bonnet fungi (Mycena s.s.) driven by repeated elements and novel gene families across ecological guilds.</title>
        <authorList>
            <consortium name="Lawrence Berkeley National Laboratory"/>
            <person name="Harder C.B."/>
            <person name="Miyauchi S."/>
            <person name="Viragh M."/>
            <person name="Kuo A."/>
            <person name="Thoen E."/>
            <person name="Andreopoulos B."/>
            <person name="Lu D."/>
            <person name="Skrede I."/>
            <person name="Drula E."/>
            <person name="Henrissat B."/>
            <person name="Morin E."/>
            <person name="Kohler A."/>
            <person name="Barry K."/>
            <person name="LaButti K."/>
            <person name="Morin E."/>
            <person name="Salamov A."/>
            <person name="Lipzen A."/>
            <person name="Mereny Z."/>
            <person name="Hegedus B."/>
            <person name="Baldrian P."/>
            <person name="Stursova M."/>
            <person name="Weitz H."/>
            <person name="Taylor A."/>
            <person name="Grigoriev I.V."/>
            <person name="Nagy L.G."/>
            <person name="Martin F."/>
            <person name="Kauserud H."/>
        </authorList>
    </citation>
    <scope>NUCLEOTIDE SEQUENCE</scope>
    <source>
        <strain evidence="5">9144</strain>
    </source>
</reference>
<gene>
    <name evidence="5" type="ORF">GGX14DRAFT_647731</name>
</gene>
<dbReference type="InterPro" id="IPR013126">
    <property type="entry name" value="Hsp_70_fam"/>
</dbReference>
<comment type="caution">
    <text evidence="5">The sequence shown here is derived from an EMBL/GenBank/DDBJ whole genome shotgun (WGS) entry which is preliminary data.</text>
</comment>
<dbReference type="AlphaFoldDB" id="A0AAD6YBM5"/>
<accession>A0AAD6YBM5</accession>
<dbReference type="GO" id="GO:0005524">
    <property type="term" value="F:ATP binding"/>
    <property type="evidence" value="ECO:0007669"/>
    <property type="project" value="UniProtKB-KW"/>
</dbReference>
<sequence>MPDGSNPVLDLLSGLVFLLGIAFYAFRIIPPSPPREPPQTPVKWNDTGPIIGIDLGTRYSRVGLVVSDRHVKIFGRQEEGQAIPSVICLTRNETIVGFTDITKCFEGNTRSIRDLIHVVSDSHRPSRSVLPGQDIPDATLDSIEASALPIIAAHLSQLRLIAETFYGSQISQAVITFPQDFEDVDREVVKRAALLAGLSPTHFLDEAVAIGIAYGLDRLPSESHALVLDGGSSARAALLHFADGSIRVVSRIQNATLGSDAFNQALTAFIGDAYTRSFNDEMCSAQATGIEDQVEVAKRTLSFEDSTAIAVLEHGSPWLLVPLTVDKFDAVTASVVDNIVANILHSVLQAADVPARAVDYAILAGGSAYIPILQATLREQFPRCRILSFGERYPDEAVVYGAALFARRLALGAVPEERKIHTQDATPLRFGTEGVGGLFVTVIPPNSALPATYTRRFKNFGRFIKIFIGAAEYTNATEFVGCVVLPPYINSRRLQITFNLNTYGVLNVTTADDTGRCVHIPFLTVRIAMDLKASLLSTHSALLVPRRPTEVELTRMHADFERANKRADVTRRMRDMRSLLAQHKPLMQKQIRRFPADHPTRHGDLQILDAMDSLDVWLARHMLSASEEQFVGKLARLEELLWHDILKAKAANP</sequence>
<keyword evidence="1 3" id="KW-0547">Nucleotide-binding</keyword>
<dbReference type="SUPFAM" id="SSF53067">
    <property type="entry name" value="Actin-like ATPase domain"/>
    <property type="match status" value="2"/>
</dbReference>
<proteinExistence type="inferred from homology"/>
<dbReference type="Pfam" id="PF00012">
    <property type="entry name" value="HSP70"/>
    <property type="match status" value="1"/>
</dbReference>
<dbReference type="InterPro" id="IPR029047">
    <property type="entry name" value="HSP70_peptide-bd_sf"/>
</dbReference>
<dbReference type="InterPro" id="IPR043129">
    <property type="entry name" value="ATPase_NBD"/>
</dbReference>
<evidence type="ECO:0000256" key="2">
    <source>
        <dbReference type="ARBA" id="ARBA00022840"/>
    </source>
</evidence>
<dbReference type="Gene3D" id="3.30.420.40">
    <property type="match status" value="2"/>
</dbReference>
<dbReference type="EMBL" id="JARJCW010000048">
    <property type="protein sequence ID" value="KAJ7204164.1"/>
    <property type="molecule type" value="Genomic_DNA"/>
</dbReference>
<keyword evidence="2 3" id="KW-0067">ATP-binding</keyword>
<dbReference type="SUPFAM" id="SSF100920">
    <property type="entry name" value="Heat shock protein 70kD (HSP70), peptide-binding domain"/>
    <property type="match status" value="1"/>
</dbReference>
<feature type="transmembrane region" description="Helical" evidence="4">
    <location>
        <begin position="7"/>
        <end position="26"/>
    </location>
</feature>
<keyword evidence="4" id="KW-0812">Transmembrane</keyword>
<keyword evidence="4" id="KW-1133">Transmembrane helix</keyword>
<dbReference type="PRINTS" id="PR00301">
    <property type="entry name" value="HEATSHOCK70"/>
</dbReference>
<evidence type="ECO:0000313" key="6">
    <source>
        <dbReference type="Proteomes" id="UP001219525"/>
    </source>
</evidence>
<name>A0AAD6YBM5_9AGAR</name>
<evidence type="ECO:0000256" key="3">
    <source>
        <dbReference type="RuleBase" id="RU003322"/>
    </source>
</evidence>
<dbReference type="PANTHER" id="PTHR19375">
    <property type="entry name" value="HEAT SHOCK PROTEIN 70KDA"/>
    <property type="match status" value="1"/>
</dbReference>
<dbReference type="Gene3D" id="2.60.34.10">
    <property type="entry name" value="Substrate Binding Domain Of DNAk, Chain A, domain 1"/>
    <property type="match status" value="1"/>
</dbReference>